<dbReference type="GO" id="GO:0006749">
    <property type="term" value="P:glutathione metabolic process"/>
    <property type="evidence" value="ECO:0007669"/>
    <property type="project" value="TreeGrafter"/>
</dbReference>
<organism evidence="2 3">
    <name type="scientific">Cannabis sativa</name>
    <name type="common">Hemp</name>
    <name type="synonym">Marijuana</name>
    <dbReference type="NCBI Taxonomy" id="3483"/>
    <lineage>
        <taxon>Eukaryota</taxon>
        <taxon>Viridiplantae</taxon>
        <taxon>Streptophyta</taxon>
        <taxon>Embryophyta</taxon>
        <taxon>Tracheophyta</taxon>
        <taxon>Spermatophyta</taxon>
        <taxon>Magnoliopsida</taxon>
        <taxon>eudicotyledons</taxon>
        <taxon>Gunneridae</taxon>
        <taxon>Pentapetalae</taxon>
        <taxon>rosids</taxon>
        <taxon>fabids</taxon>
        <taxon>Rosales</taxon>
        <taxon>Cannabaceae</taxon>
        <taxon>Cannabis</taxon>
    </lineage>
</organism>
<dbReference type="PANTHER" id="PTHR42673:SF4">
    <property type="entry name" value="MALEYLACETOACETATE ISOMERASE"/>
    <property type="match status" value="1"/>
</dbReference>
<dbReference type="EnsemblPlants" id="novel_model_3032_5bd9a17a.3.5bd9b137">
    <property type="protein sequence ID" value="cds.novel_model_3032_5bd9a17a.3.5bd9b137"/>
    <property type="gene ID" value="novel_gene_1618_5bd9a17a"/>
</dbReference>
<dbReference type="GO" id="GO:0016034">
    <property type="term" value="F:maleylacetoacetate isomerase activity"/>
    <property type="evidence" value="ECO:0007669"/>
    <property type="project" value="TreeGrafter"/>
</dbReference>
<sequence length="68" mass="7874">MATATGDDQPKLKLYSYWRSSCSFRVRIALNLKGLHYDYEAVNLVKGEQRNPGLFFSLYSTTFIQSIY</sequence>
<evidence type="ECO:0000259" key="1">
    <source>
        <dbReference type="PROSITE" id="PS50404"/>
    </source>
</evidence>
<dbReference type="PANTHER" id="PTHR42673">
    <property type="entry name" value="MALEYLACETOACETATE ISOMERASE"/>
    <property type="match status" value="1"/>
</dbReference>
<dbReference type="SUPFAM" id="SSF52833">
    <property type="entry name" value="Thioredoxin-like"/>
    <property type="match status" value="1"/>
</dbReference>
<reference evidence="2" key="2">
    <citation type="submission" date="2021-03" db="UniProtKB">
        <authorList>
            <consortium name="EnsemblPlants"/>
        </authorList>
    </citation>
    <scope>IDENTIFICATION</scope>
</reference>
<dbReference type="GO" id="GO:0006559">
    <property type="term" value="P:L-phenylalanine catabolic process"/>
    <property type="evidence" value="ECO:0007669"/>
    <property type="project" value="TreeGrafter"/>
</dbReference>
<dbReference type="Gene3D" id="3.40.30.10">
    <property type="entry name" value="Glutaredoxin"/>
    <property type="match status" value="1"/>
</dbReference>
<dbReference type="GO" id="GO:0004364">
    <property type="term" value="F:glutathione transferase activity"/>
    <property type="evidence" value="ECO:0007669"/>
    <property type="project" value="TreeGrafter"/>
</dbReference>
<dbReference type="InterPro" id="IPR036249">
    <property type="entry name" value="Thioredoxin-like_sf"/>
</dbReference>
<proteinExistence type="predicted"/>
<dbReference type="InterPro" id="IPR004045">
    <property type="entry name" value="Glutathione_S-Trfase_N"/>
</dbReference>
<accession>A0A803QYU3</accession>
<keyword evidence="3" id="KW-1185">Reference proteome</keyword>
<dbReference type="PROSITE" id="PS50404">
    <property type="entry name" value="GST_NTER"/>
    <property type="match status" value="1"/>
</dbReference>
<dbReference type="EMBL" id="UZAU01000368">
    <property type="status" value="NOT_ANNOTATED_CDS"/>
    <property type="molecule type" value="Genomic_DNA"/>
</dbReference>
<evidence type="ECO:0000313" key="3">
    <source>
        <dbReference type="Proteomes" id="UP000596661"/>
    </source>
</evidence>
<dbReference type="Proteomes" id="UP000596661">
    <property type="component" value="Chromosome 4"/>
</dbReference>
<feature type="domain" description="GST N-terminal" evidence="1">
    <location>
        <begin position="10"/>
        <end position="68"/>
    </location>
</feature>
<protein>
    <recommendedName>
        <fullName evidence="1">GST N-terminal domain-containing protein</fullName>
    </recommendedName>
</protein>
<dbReference type="Gramene" id="novel_model_3032_5bd9a17a.3.5bd9b137">
    <property type="protein sequence ID" value="cds.novel_model_3032_5bd9a17a.3.5bd9b137"/>
    <property type="gene ID" value="novel_gene_1618_5bd9a17a"/>
</dbReference>
<dbReference type="AlphaFoldDB" id="A0A803QYU3"/>
<evidence type="ECO:0000313" key="2">
    <source>
        <dbReference type="EnsemblPlants" id="cds.novel_model_3032_5bd9a17a.3.5bd9b137"/>
    </source>
</evidence>
<name>A0A803QYU3_CANSA</name>
<reference evidence="2" key="1">
    <citation type="submission" date="2018-11" db="EMBL/GenBank/DDBJ databases">
        <authorList>
            <person name="Grassa J C."/>
        </authorList>
    </citation>
    <scope>NUCLEOTIDE SEQUENCE [LARGE SCALE GENOMIC DNA]</scope>
</reference>
<dbReference type="Pfam" id="PF02798">
    <property type="entry name" value="GST_N"/>
    <property type="match status" value="1"/>
</dbReference>